<sequence length="1172" mass="127366">MSILQFTSYCFLALSICRITYAQIVLTPLPSGTENSLSFSTTLSIDSVGNVSDESHGEFAVSGSSSEPASYNSYITLTIDGVAVTKTTAGDGFGGIGLRGEISRDGNGWFGVIDPLGQGMDSLNGLNIGIDAAALDPSLRVQVVALSISYIDADETGTIVNRNDTSQLITFDRIGANSATDIEIDRFDTIDVSSLNLFVDGGTANADLATIFHSNPDNGGGWRVSDLSLEIVTGGSRPLPVNPNAWRSTLYPADWTHDLGSKDFYEDKIIQDFSYAGYEHGDVPIPDVLSPVFDVTSVAYGADPNGINDSTSAIQSAINDAESAGGGVVYMPAGTYRLVLPASASTVLRIDRPNVVLRGAGIDQTYLYNETVDMRGKSIIQVAGPSSASPFGNLSPSTAVTLDLTGPRQVIPVEDADLFSPGDTVVFRSDVTEEWISEHQESGWRGYADRFKFGYVREVLAVDSVSNKLVLNAPIRYTQLLRENPRISTLGAALTQVGLEDFSIGNRQRDDTSGWENNDYTVAGTAAYQVHGSWLIKVEYARNCWVRRIQSYRPIENSLQVHMLSNGLRVLKSSAVTVEDVSMQRVQYGGAGGNGYNFRFQDACDVLVTGCVAGYNRHGFVYSHMGTSGTVIHNSLDLETRIAASGSAGSAGSDHHMHFSHSNLVDLSGAYNSFFQATYRPFGSVPMHNMTSAHTVYWNTENNGSRYPKPVETQQVRYGYAIGTRGDNTSVNTVGSRLQTDPIDHVEGEGMGDDLEPLSLYRDQVNKRQKEVRLHVTSKREDNFPVNTLPIRFFPEIGSQLGLAPENLAFEIKVLSAPHLPQWVSTGETQFKVTVPAPGSYQFCINAKIGIDGPTVGSQILDLDFDYPQSKGDIGTTTVSLHPIDDSYVRRDSGDNFGSSEILRIKEFTNTNGRVALLRFDVSQISVPDIDNSSVTLVLEKTGGDGDYDALVHAGDSGSWEENSVNWNNYPSFNNPVGSWSGGPDSGTVSIPLNAILDRVDQDDAITLQLEVTEQSSSSPVFEFASREANDSSLRPRLDIVVPDSQSYDEWLALNGVPESQSNPEDRQVAGGPSNLESYLGGIDPRQPQAPLPAVSILDNQVNFQMPWRTDLVQAGFFIPEWSNDLINWYPLQVESSSSSDIGNQRILYQSNALFVGDPTRAAFYRLRIESE</sequence>
<dbReference type="InterPro" id="IPR011050">
    <property type="entry name" value="Pectin_lyase_fold/virulence"/>
</dbReference>
<dbReference type="EMBL" id="CP136920">
    <property type="protein sequence ID" value="WOO41034.1"/>
    <property type="molecule type" value="Genomic_DNA"/>
</dbReference>
<dbReference type="Pfam" id="PF24517">
    <property type="entry name" value="CBM96"/>
    <property type="match status" value="1"/>
</dbReference>
<evidence type="ECO:0000256" key="3">
    <source>
        <dbReference type="ARBA" id="ARBA00022729"/>
    </source>
</evidence>
<feature type="domain" description="Rhamnogalacturonase A/B/Epimerase-like pectate lyase" evidence="5">
    <location>
        <begin position="299"/>
        <end position="366"/>
    </location>
</feature>
<evidence type="ECO:0000256" key="4">
    <source>
        <dbReference type="SAM" id="SignalP"/>
    </source>
</evidence>
<dbReference type="GO" id="GO:0005576">
    <property type="term" value="C:extracellular region"/>
    <property type="evidence" value="ECO:0007669"/>
    <property type="project" value="UniProtKB-SubCell"/>
</dbReference>
<dbReference type="InterPro" id="IPR055372">
    <property type="entry name" value="CBM96"/>
</dbReference>
<dbReference type="NCBIfam" id="NF033679">
    <property type="entry name" value="DNRLRE_dom"/>
    <property type="match status" value="1"/>
</dbReference>
<reference evidence="7 8" key="1">
    <citation type="submission" date="2023-10" db="EMBL/GenBank/DDBJ databases">
        <title>Rubellicoccus peritrichatus gen. nov., sp. nov., isolated from an algae of coral reef tank.</title>
        <authorList>
            <person name="Luo J."/>
        </authorList>
    </citation>
    <scope>NUCLEOTIDE SEQUENCE [LARGE SCALE GENOMIC DNA]</scope>
    <source>
        <strain evidence="7 8">CR14</strain>
    </source>
</reference>
<dbReference type="InterPro" id="IPR012334">
    <property type="entry name" value="Pectin_lyas_fold"/>
</dbReference>
<keyword evidence="3 4" id="KW-0732">Signal</keyword>
<dbReference type="Pfam" id="PF12708">
    <property type="entry name" value="Pect-lyase_RHGA_epim"/>
    <property type="match status" value="1"/>
</dbReference>
<comment type="subcellular location">
    <subcellularLocation>
        <location evidence="1">Secreted</location>
    </subcellularLocation>
</comment>
<evidence type="ECO:0000313" key="8">
    <source>
        <dbReference type="Proteomes" id="UP001304300"/>
    </source>
</evidence>
<keyword evidence="8" id="KW-1185">Reference proteome</keyword>
<proteinExistence type="predicted"/>
<gene>
    <name evidence="7" type="ORF">RZN69_20635</name>
</gene>
<feature type="domain" description="Carbohydrate-binding module family 96" evidence="6">
    <location>
        <begin position="878"/>
        <end position="1032"/>
    </location>
</feature>
<evidence type="ECO:0000259" key="5">
    <source>
        <dbReference type="Pfam" id="PF12708"/>
    </source>
</evidence>
<dbReference type="InterPro" id="IPR024535">
    <property type="entry name" value="RHGA/B-epi-like_pectate_lyase"/>
</dbReference>
<accession>A0AAQ3LAL1</accession>
<dbReference type="SUPFAM" id="SSF51126">
    <property type="entry name" value="Pectin lyase-like"/>
    <property type="match status" value="1"/>
</dbReference>
<evidence type="ECO:0000256" key="1">
    <source>
        <dbReference type="ARBA" id="ARBA00004613"/>
    </source>
</evidence>
<evidence type="ECO:0000256" key="2">
    <source>
        <dbReference type="ARBA" id="ARBA00022525"/>
    </source>
</evidence>
<protein>
    <submittedName>
        <fullName evidence="7">DNRLRE domain-containing protein</fullName>
    </submittedName>
</protein>
<feature type="signal peptide" evidence="4">
    <location>
        <begin position="1"/>
        <end position="22"/>
    </location>
</feature>
<organism evidence="7 8">
    <name type="scientific">Rubellicoccus peritrichatus</name>
    <dbReference type="NCBI Taxonomy" id="3080537"/>
    <lineage>
        <taxon>Bacteria</taxon>
        <taxon>Pseudomonadati</taxon>
        <taxon>Verrucomicrobiota</taxon>
        <taxon>Opitutia</taxon>
        <taxon>Puniceicoccales</taxon>
        <taxon>Cerasicoccaceae</taxon>
        <taxon>Rubellicoccus</taxon>
    </lineage>
</organism>
<dbReference type="RefSeq" id="WP_317833364.1">
    <property type="nucleotide sequence ID" value="NZ_CP136920.1"/>
</dbReference>
<dbReference type="AlphaFoldDB" id="A0AAQ3LAL1"/>
<keyword evidence="2" id="KW-0964">Secreted</keyword>
<feature type="chain" id="PRO_5043056502" evidence="4">
    <location>
        <begin position="23"/>
        <end position="1172"/>
    </location>
</feature>
<evidence type="ECO:0000313" key="7">
    <source>
        <dbReference type="EMBL" id="WOO41034.1"/>
    </source>
</evidence>
<evidence type="ECO:0000259" key="6">
    <source>
        <dbReference type="Pfam" id="PF24517"/>
    </source>
</evidence>
<dbReference type="Gene3D" id="2.160.20.10">
    <property type="entry name" value="Single-stranded right-handed beta-helix, Pectin lyase-like"/>
    <property type="match status" value="1"/>
</dbReference>
<dbReference type="KEGG" id="puo:RZN69_20635"/>
<dbReference type="Proteomes" id="UP001304300">
    <property type="component" value="Chromosome"/>
</dbReference>
<name>A0AAQ3LAL1_9BACT</name>